<protein>
    <submittedName>
        <fullName evidence="2">Uncharacterized protein</fullName>
    </submittedName>
</protein>
<proteinExistence type="predicted"/>
<gene>
    <name evidence="2" type="ORF">CISG_06523</name>
</gene>
<feature type="compositionally biased region" description="Low complexity" evidence="1">
    <location>
        <begin position="1"/>
        <end position="40"/>
    </location>
</feature>
<feature type="region of interest" description="Disordered" evidence="1">
    <location>
        <begin position="1"/>
        <end position="62"/>
    </location>
</feature>
<name>A0A0J8QYH4_COCIT</name>
<dbReference type="EMBL" id="DS268156">
    <property type="protein sequence ID" value="KMU77521.1"/>
    <property type="molecule type" value="Genomic_DNA"/>
</dbReference>
<dbReference type="Proteomes" id="UP000054559">
    <property type="component" value="Unassembled WGS sequence"/>
</dbReference>
<evidence type="ECO:0000256" key="1">
    <source>
        <dbReference type="SAM" id="MobiDB-lite"/>
    </source>
</evidence>
<dbReference type="AlphaFoldDB" id="A0A0J8QYH4"/>
<evidence type="ECO:0000313" key="2">
    <source>
        <dbReference type="EMBL" id="KMU77521.1"/>
    </source>
</evidence>
<reference evidence="3" key="1">
    <citation type="journal article" date="2010" name="Genome Res.">
        <title>Population genomic sequencing of Coccidioides fungi reveals recent hybridization and transposon control.</title>
        <authorList>
            <person name="Neafsey D.E."/>
            <person name="Barker B.M."/>
            <person name="Sharpton T.J."/>
            <person name="Stajich J.E."/>
            <person name="Park D.J."/>
            <person name="Whiston E."/>
            <person name="Hung C.-Y."/>
            <person name="McMahan C."/>
            <person name="White J."/>
            <person name="Sykes S."/>
            <person name="Heiman D."/>
            <person name="Young S."/>
            <person name="Zeng Q."/>
            <person name="Abouelleil A."/>
            <person name="Aftuck L."/>
            <person name="Bessette D."/>
            <person name="Brown A."/>
            <person name="FitzGerald M."/>
            <person name="Lui A."/>
            <person name="Macdonald J.P."/>
            <person name="Priest M."/>
            <person name="Orbach M.J."/>
            <person name="Galgiani J.N."/>
            <person name="Kirkland T.N."/>
            <person name="Cole G.T."/>
            <person name="Birren B.W."/>
            <person name="Henn M.R."/>
            <person name="Taylor J.W."/>
            <person name="Rounsley S.D."/>
        </authorList>
    </citation>
    <scope>NUCLEOTIDE SEQUENCE [LARGE SCALE GENOMIC DNA]</scope>
    <source>
        <strain evidence="3">RMSCC 3703</strain>
    </source>
</reference>
<sequence length="197" mass="22383">MDSSVLPDPDTPLSSSASAATLRDNQHQQQRPSSSQRRSSVLALDRSPRTPPSPRPRECPFNRQNRRLQLRMLVFAAASSFLPFDRKALNFATWRSFFRELQSAPEEKKQVSLQEIGKFYPNGGASHSSRGPLPSLPLFGWNWRKEESGSSSEVPFPPRFPFRITPRAKRTTPCLEAHFFPRNESPLKLQAPRPVPF</sequence>
<evidence type="ECO:0000313" key="3">
    <source>
        <dbReference type="Proteomes" id="UP000054559"/>
    </source>
</evidence>
<accession>A0A0J8QYH4</accession>
<organism evidence="2 3">
    <name type="scientific">Coccidioides immitis RMSCC 3703</name>
    <dbReference type="NCBI Taxonomy" id="454286"/>
    <lineage>
        <taxon>Eukaryota</taxon>
        <taxon>Fungi</taxon>
        <taxon>Dikarya</taxon>
        <taxon>Ascomycota</taxon>
        <taxon>Pezizomycotina</taxon>
        <taxon>Eurotiomycetes</taxon>
        <taxon>Eurotiomycetidae</taxon>
        <taxon>Onygenales</taxon>
        <taxon>Onygenaceae</taxon>
        <taxon>Coccidioides</taxon>
    </lineage>
</organism>